<evidence type="ECO:0000256" key="3">
    <source>
        <dbReference type="ARBA" id="ARBA00022741"/>
    </source>
</evidence>
<dbReference type="SMART" id="SM00220">
    <property type="entry name" value="S_TKc"/>
    <property type="match status" value="1"/>
</dbReference>
<feature type="compositionally biased region" description="Low complexity" evidence="8">
    <location>
        <begin position="382"/>
        <end position="399"/>
    </location>
</feature>
<dbReference type="CDD" id="cd14017">
    <property type="entry name" value="STKc_TTBK"/>
    <property type="match status" value="1"/>
</dbReference>
<evidence type="ECO:0000313" key="10">
    <source>
        <dbReference type="EMBL" id="KAK2191773.1"/>
    </source>
</evidence>
<dbReference type="InterPro" id="IPR017441">
    <property type="entry name" value="Protein_kinase_ATP_BS"/>
</dbReference>
<reference evidence="10" key="1">
    <citation type="journal article" date="2023" name="Mol. Biol. Evol.">
        <title>Third-Generation Sequencing Reveals the Adaptive Role of the Epigenome in Three Deep-Sea Polychaetes.</title>
        <authorList>
            <person name="Perez M."/>
            <person name="Aroh O."/>
            <person name="Sun Y."/>
            <person name="Lan Y."/>
            <person name="Juniper S.K."/>
            <person name="Young C.R."/>
            <person name="Angers B."/>
            <person name="Qian P.Y."/>
        </authorList>
    </citation>
    <scope>NUCLEOTIDE SEQUENCE</scope>
    <source>
        <strain evidence="10">R07B-5</strain>
    </source>
</reference>
<feature type="compositionally biased region" description="Low complexity" evidence="8">
    <location>
        <begin position="459"/>
        <end position="475"/>
    </location>
</feature>
<keyword evidence="5 7" id="KW-0067">ATP-binding</keyword>
<evidence type="ECO:0000256" key="5">
    <source>
        <dbReference type="ARBA" id="ARBA00022840"/>
    </source>
</evidence>
<dbReference type="GO" id="GO:0004674">
    <property type="term" value="F:protein serine/threonine kinase activity"/>
    <property type="evidence" value="ECO:0007669"/>
    <property type="project" value="UniProtKB-KW"/>
</dbReference>
<evidence type="ECO:0000313" key="11">
    <source>
        <dbReference type="Proteomes" id="UP001209878"/>
    </source>
</evidence>
<evidence type="ECO:0000256" key="2">
    <source>
        <dbReference type="ARBA" id="ARBA00022679"/>
    </source>
</evidence>
<keyword evidence="11" id="KW-1185">Reference proteome</keyword>
<proteinExistence type="inferred from homology"/>
<keyword evidence="1" id="KW-0723">Serine/threonine-protein kinase</keyword>
<evidence type="ECO:0000259" key="9">
    <source>
        <dbReference type="PROSITE" id="PS50011"/>
    </source>
</evidence>
<dbReference type="Pfam" id="PF00069">
    <property type="entry name" value="Pkinase"/>
    <property type="match status" value="1"/>
</dbReference>
<feature type="region of interest" description="Disordered" evidence="8">
    <location>
        <begin position="903"/>
        <end position="935"/>
    </location>
</feature>
<feature type="compositionally biased region" description="Polar residues" evidence="8">
    <location>
        <begin position="1023"/>
        <end position="1036"/>
    </location>
</feature>
<dbReference type="PANTHER" id="PTHR11909">
    <property type="entry name" value="CASEIN KINASE-RELATED"/>
    <property type="match status" value="1"/>
</dbReference>
<feature type="compositionally biased region" description="Basic and acidic residues" evidence="8">
    <location>
        <begin position="448"/>
        <end position="458"/>
    </location>
</feature>
<feature type="region of interest" description="Disordered" evidence="8">
    <location>
        <begin position="1107"/>
        <end position="1133"/>
    </location>
</feature>
<dbReference type="InterPro" id="IPR050235">
    <property type="entry name" value="CK1_Ser-Thr_kinase"/>
</dbReference>
<accession>A0AAD9PBS5</accession>
<dbReference type="Proteomes" id="UP001209878">
    <property type="component" value="Unassembled WGS sequence"/>
</dbReference>
<dbReference type="GO" id="GO:0015630">
    <property type="term" value="C:microtubule cytoskeleton"/>
    <property type="evidence" value="ECO:0007669"/>
    <property type="project" value="UniProtKB-ARBA"/>
</dbReference>
<dbReference type="InterPro" id="IPR047916">
    <property type="entry name" value="TTBK_Asator-like_STKc"/>
</dbReference>
<evidence type="ECO:0000256" key="7">
    <source>
        <dbReference type="PROSITE-ProRule" id="PRU10141"/>
    </source>
</evidence>
<keyword evidence="2" id="KW-0808">Transferase</keyword>
<dbReference type="GO" id="GO:0005524">
    <property type="term" value="F:ATP binding"/>
    <property type="evidence" value="ECO:0007669"/>
    <property type="project" value="UniProtKB-UniRule"/>
</dbReference>
<keyword evidence="4" id="KW-0418">Kinase</keyword>
<dbReference type="InterPro" id="IPR000719">
    <property type="entry name" value="Prot_kinase_dom"/>
</dbReference>
<comment type="caution">
    <text evidence="10">The sequence shown here is derived from an EMBL/GenBank/DDBJ whole genome shotgun (WGS) entry which is preliminary data.</text>
</comment>
<evidence type="ECO:0000256" key="1">
    <source>
        <dbReference type="ARBA" id="ARBA00022527"/>
    </source>
</evidence>
<dbReference type="SUPFAM" id="SSF56112">
    <property type="entry name" value="Protein kinase-like (PK-like)"/>
    <property type="match status" value="1"/>
</dbReference>
<keyword evidence="3 7" id="KW-0547">Nucleotide-binding</keyword>
<organism evidence="10 11">
    <name type="scientific">Ridgeia piscesae</name>
    <name type="common">Tubeworm</name>
    <dbReference type="NCBI Taxonomy" id="27915"/>
    <lineage>
        <taxon>Eukaryota</taxon>
        <taxon>Metazoa</taxon>
        <taxon>Spiralia</taxon>
        <taxon>Lophotrochozoa</taxon>
        <taxon>Annelida</taxon>
        <taxon>Polychaeta</taxon>
        <taxon>Sedentaria</taxon>
        <taxon>Canalipalpata</taxon>
        <taxon>Sabellida</taxon>
        <taxon>Siboglinidae</taxon>
        <taxon>Ridgeia</taxon>
    </lineage>
</organism>
<dbReference type="PROSITE" id="PS50011">
    <property type="entry name" value="PROTEIN_KINASE_DOM"/>
    <property type="match status" value="1"/>
</dbReference>
<dbReference type="InterPro" id="IPR011009">
    <property type="entry name" value="Kinase-like_dom_sf"/>
</dbReference>
<feature type="region of interest" description="Disordered" evidence="8">
    <location>
        <begin position="1019"/>
        <end position="1053"/>
    </location>
</feature>
<dbReference type="FunFam" id="3.30.200.20:FF:000358">
    <property type="entry name" value="Tau tubulin kinase 2b"/>
    <property type="match status" value="1"/>
</dbReference>
<comment type="similarity">
    <text evidence="6">Belongs to the protein kinase superfamily. CK1 Ser/Thr protein kinase family.</text>
</comment>
<evidence type="ECO:0000256" key="8">
    <source>
        <dbReference type="SAM" id="MobiDB-lite"/>
    </source>
</evidence>
<dbReference type="EMBL" id="JAODUO010000046">
    <property type="protein sequence ID" value="KAK2191773.1"/>
    <property type="molecule type" value="Genomic_DNA"/>
</dbReference>
<feature type="region of interest" description="Disordered" evidence="8">
    <location>
        <begin position="434"/>
        <end position="481"/>
    </location>
</feature>
<feature type="domain" description="Protein kinase" evidence="9">
    <location>
        <begin position="1"/>
        <end position="386"/>
    </location>
</feature>
<feature type="compositionally biased region" description="Low complexity" evidence="8">
    <location>
        <begin position="743"/>
        <end position="771"/>
    </location>
</feature>
<feature type="region of interest" description="Disordered" evidence="8">
    <location>
        <begin position="724"/>
        <end position="777"/>
    </location>
</feature>
<dbReference type="Gene3D" id="3.30.200.20">
    <property type="entry name" value="Phosphorylase Kinase, domain 1"/>
    <property type="match status" value="1"/>
</dbReference>
<gene>
    <name evidence="10" type="ORF">NP493_46g08049</name>
</gene>
<dbReference type="Gene3D" id="1.10.510.10">
    <property type="entry name" value="Transferase(Phosphotransferase) domain 1"/>
    <property type="match status" value="2"/>
</dbReference>
<feature type="binding site" evidence="7">
    <location>
        <position position="30"/>
    </location>
    <ligand>
        <name>ATP</name>
        <dbReference type="ChEBI" id="CHEBI:30616"/>
    </ligand>
</feature>
<evidence type="ECO:0000256" key="6">
    <source>
        <dbReference type="ARBA" id="ARBA00061588"/>
    </source>
</evidence>
<name>A0AAD9PBS5_RIDPI</name>
<dbReference type="PROSITE" id="PS00107">
    <property type="entry name" value="PROTEIN_KINASE_ATP"/>
    <property type="match status" value="1"/>
</dbReference>
<protein>
    <recommendedName>
        <fullName evidence="9">Protein kinase domain-containing protein</fullName>
    </recommendedName>
</protein>
<feature type="region of interest" description="Disordered" evidence="8">
    <location>
        <begin position="275"/>
        <end position="349"/>
    </location>
</feature>
<feature type="region of interest" description="Disordered" evidence="8">
    <location>
        <begin position="1150"/>
        <end position="1192"/>
    </location>
</feature>
<evidence type="ECO:0000256" key="4">
    <source>
        <dbReference type="ARBA" id="ARBA00022777"/>
    </source>
</evidence>
<feature type="region of interest" description="Disordered" evidence="8">
    <location>
        <begin position="374"/>
        <end position="405"/>
    </location>
</feature>
<sequence length="1352" mass="146323">MGLVKKIGGGGFGEIYEGVDIVTKEQVALKLESARQSKQVLKMEVAVLKKLQGTLNVLIPSLIRPVTGKDHVCHFFGCGRNDRFNYVVMSLQGKNLAELRRSQPKGCFSVSTTMRLGAQMLRAISAIHSIGFLHRDIKPSNFSMGRTADTCKIVYMLDFGLARQYTNSSGEVRPPRAAAGFRGTVRYASVNAHKNKEKYDNTQFLRYLPSEMHTFLEHVQSLTYFDAPDMSLLASLFQKCMSRKGISEADPFDWERPTSDASQLIITGSTTNLPKQHQMIASRTPEKQQYGGADPTETKSRGAYVIEQPATPNTHHNTPKIASRCSGGAPSEPQQASAGRALPPPPISSALLLQETNPKQVKLLENILQKHSLEQSPPASLQHQHSPQRRPQPISPSQQGAAVVVSGGDAKIEGHVDIKLQLLDTQLRHILKSSREDSLMSSSGSAKADQKGAPREAVKLQPKSSLSSMQQPQQSQDDRCVDKTRTMDLGIGEKGDGAVPNVTDGGEKYTVKQWERGSVGDMGKRVSIELKNGTGAGGDDDEDVLVVAIEPVDRKPQDGESSEEGSHAGVAVVRKPSIINLVSVYRGADDRSQTNHADDALTNVYMDDMATRAAPFTVVSQMNMSLGDSDDGAASDPEDRSCRTLNRAHSLTSISFSPFSEKRRGSHLMRQILDVSEKLGMKEFWKRRDIYNELNRSSSPDCSQCKDDKVSGALKLSDKDAMGASAATASEHRPVLSVLSGMPKPKFSTKSPSSPAKLSSLSKQSQSPDTSRSLKPTGAAVAMTTVVPIETTVLSDSHAAGDSVVKDFTNGLKAPSSRERMKPVDVIDGSTVNKHIGEAADIKNIPGTEPVVSAAICGKSDLKSPVHQKKLIGSNVEERNNEIKPGADDADTSQKNVVFSLEERGMADGASPRLVDSEAADRPVSPPPDWNHSLKDPELIKDVDLTNDPDLTPTAPEMPPLIIAESVSRKTTPPYGTSVKHLATTKPTTKSSSSLLDIYETRNVDVKCNFGPNNETAKKNNFGALNNGTTENSEMNSEPPVKHVAPSADDKQEMDRCDDYGVAKLECDPQSKKELSRVLHDIFGSDSTPAKKTSSSFQKHIHVYNDSLSQPATPSGKFMSPNHDGHALCTQRQHAHSLGHGLVSFTEDLSQTRSADQPVSDDHMGGQGSRTPNTDTGRQPRPPPGHAPRSAMTSTAVRPVHCDGSFVLFVAILVVPCRLCAWLLAGVVVSALLQVPQARGTAACKNLLPPPPNSLRHPFPVSLVTSRSRRQPDRGGVMVDPDTCESCVLRTASQPWLASPATLHDMALMSSAHPPSHCDTTTTPSVGTKRHSVAYRTSFLYNKTLVKNKQTL</sequence>